<feature type="compositionally biased region" description="Basic and acidic residues" evidence="5">
    <location>
        <begin position="544"/>
        <end position="563"/>
    </location>
</feature>
<dbReference type="OrthoDB" id="5525824at2"/>
<evidence type="ECO:0000313" key="7">
    <source>
        <dbReference type="EMBL" id="SDY72994.1"/>
    </source>
</evidence>
<evidence type="ECO:0000256" key="4">
    <source>
        <dbReference type="PROSITE-ProRule" id="PRU00473"/>
    </source>
</evidence>
<dbReference type="Gene3D" id="3.40.1520.20">
    <property type="match status" value="2"/>
</dbReference>
<feature type="compositionally biased region" description="Basic and acidic residues" evidence="5">
    <location>
        <begin position="621"/>
        <end position="638"/>
    </location>
</feature>
<feature type="compositionally biased region" description="Basic and acidic residues" evidence="5">
    <location>
        <begin position="593"/>
        <end position="603"/>
    </location>
</feature>
<dbReference type="PRINTS" id="PR01021">
    <property type="entry name" value="OMPADOMAIN"/>
</dbReference>
<feature type="region of interest" description="Disordered" evidence="5">
    <location>
        <begin position="541"/>
        <end position="563"/>
    </location>
</feature>
<feature type="domain" description="OmpA-like" evidence="6">
    <location>
        <begin position="490"/>
        <end position="610"/>
    </location>
</feature>
<reference evidence="7 8" key="1">
    <citation type="submission" date="2016-10" db="EMBL/GenBank/DDBJ databases">
        <authorList>
            <person name="de Groot N.N."/>
        </authorList>
    </citation>
    <scope>NUCLEOTIDE SEQUENCE [LARGE SCALE GENOMIC DNA]</scope>
    <source>
        <strain evidence="7 8">DSM 26880</strain>
    </source>
</reference>
<dbReference type="STRING" id="321339.SAMN05444340_11625"/>
<dbReference type="EMBL" id="FNPF01000016">
    <property type="protein sequence ID" value="SDY72994.1"/>
    <property type="molecule type" value="Genomic_DNA"/>
</dbReference>
<comment type="subcellular location">
    <subcellularLocation>
        <location evidence="1">Cell outer membrane</location>
    </subcellularLocation>
</comment>
<name>A0A1H3M9P0_9RHOB</name>
<gene>
    <name evidence="7" type="ORF">SAMN05444340_11625</name>
</gene>
<dbReference type="PROSITE" id="PS51123">
    <property type="entry name" value="OMPA_2"/>
    <property type="match status" value="1"/>
</dbReference>
<dbReference type="Gene3D" id="3.30.1330.60">
    <property type="entry name" value="OmpA-like domain"/>
    <property type="match status" value="1"/>
</dbReference>
<feature type="compositionally biased region" description="Low complexity" evidence="5">
    <location>
        <begin position="639"/>
        <end position="650"/>
    </location>
</feature>
<keyword evidence="2 4" id="KW-0472">Membrane</keyword>
<evidence type="ECO:0000313" key="8">
    <source>
        <dbReference type="Proteomes" id="UP000199286"/>
    </source>
</evidence>
<dbReference type="AlphaFoldDB" id="A0A1H3M9P0"/>
<dbReference type="InterPro" id="IPR050330">
    <property type="entry name" value="Bact_OuterMem_StrucFunc"/>
</dbReference>
<organism evidence="7 8">
    <name type="scientific">Citreimonas salinaria</name>
    <dbReference type="NCBI Taxonomy" id="321339"/>
    <lineage>
        <taxon>Bacteria</taxon>
        <taxon>Pseudomonadati</taxon>
        <taxon>Pseudomonadota</taxon>
        <taxon>Alphaproteobacteria</taxon>
        <taxon>Rhodobacterales</taxon>
        <taxon>Roseobacteraceae</taxon>
        <taxon>Citreimonas</taxon>
    </lineage>
</organism>
<dbReference type="InterPro" id="IPR006664">
    <property type="entry name" value="OMP_bac"/>
</dbReference>
<dbReference type="Pfam" id="PF00691">
    <property type="entry name" value="OmpA"/>
    <property type="match status" value="1"/>
</dbReference>
<dbReference type="InterPro" id="IPR006665">
    <property type="entry name" value="OmpA-like"/>
</dbReference>
<dbReference type="PANTHER" id="PTHR30329:SF21">
    <property type="entry name" value="LIPOPROTEIN YIAD-RELATED"/>
    <property type="match status" value="1"/>
</dbReference>
<evidence type="ECO:0000259" key="6">
    <source>
        <dbReference type="PROSITE" id="PS51123"/>
    </source>
</evidence>
<keyword evidence="3" id="KW-0998">Cell outer membrane</keyword>
<keyword evidence="8" id="KW-1185">Reference proteome</keyword>
<dbReference type="GO" id="GO:0009279">
    <property type="term" value="C:cell outer membrane"/>
    <property type="evidence" value="ECO:0007669"/>
    <property type="project" value="UniProtKB-SubCell"/>
</dbReference>
<feature type="region of interest" description="Disordered" evidence="5">
    <location>
        <begin position="584"/>
        <end position="650"/>
    </location>
</feature>
<dbReference type="CDD" id="cd07185">
    <property type="entry name" value="OmpA_C-like"/>
    <property type="match status" value="1"/>
</dbReference>
<evidence type="ECO:0000256" key="1">
    <source>
        <dbReference type="ARBA" id="ARBA00004442"/>
    </source>
</evidence>
<dbReference type="Proteomes" id="UP000199286">
    <property type="component" value="Unassembled WGS sequence"/>
</dbReference>
<accession>A0A1H3M9P0</accession>
<dbReference type="SUPFAM" id="SSF103088">
    <property type="entry name" value="OmpA-like"/>
    <property type="match status" value="1"/>
</dbReference>
<dbReference type="InterPro" id="IPR036737">
    <property type="entry name" value="OmpA-like_sf"/>
</dbReference>
<sequence>MRLSSIAITAAIFAAAGGLSYVSAHLSVAQIEAHTRTTLQQTFRTEGLTWAEIDTDGLQVHLFGTAPDEATRFAALASAGRVVDTARLIDQMLIADSTADEAPDFSVDILRNEAGLSVIGLIPTVTDRNALIARLTKAAGDAAAGGMVTDLLESADFPAPAGWDSALRFATQALDDLPRSQISVTPERVTIKAIAESEQARRALEAELERQVPEGLELALDVTAPRPVISPFVLRFALDDTGARMPACSADTEAARDRILRAAEAVGLEGDAECPLGLGVPTSDWSDAAVAGIQAVGALGGGQVAISNADIRLVAPQGTPRDKFDRAVGVLESGLPEIFVLQTDLPEPPEALNEGPVAAPDFVATRSPEGAVQLRGRLADARARQTVESFAKAQFGSTSVHMAAREDESVPEDWSVRALAAIEALAMLSNGSATVTPDSVSVSGRTGRPEASTDIAALLADKLGDGTELEIEVTYVEQLDPARGLPSPEECQSLIGEIIGDRKITFEPGSARLDASAEDILDELAELLKQCGDIPLEIAGHTDSQGREEMNQELSRDRAQSVRDGLRERLVPVRAYTAVGYGETRPIADNDTEEGREANRRIEFTLIPSDAIADEAETEEQSERALDAEPSADEKPTQDESAGAEGAEDE</sequence>
<proteinExistence type="predicted"/>
<evidence type="ECO:0000256" key="2">
    <source>
        <dbReference type="ARBA" id="ARBA00023136"/>
    </source>
</evidence>
<evidence type="ECO:0000256" key="3">
    <source>
        <dbReference type="ARBA" id="ARBA00023237"/>
    </source>
</evidence>
<evidence type="ECO:0000256" key="5">
    <source>
        <dbReference type="SAM" id="MobiDB-lite"/>
    </source>
</evidence>
<protein>
    <submittedName>
        <fullName evidence="7">OmpA-OmpF porin, OOP family</fullName>
    </submittedName>
</protein>
<dbReference type="RefSeq" id="WP_089884876.1">
    <property type="nucleotide sequence ID" value="NZ_FNPF01000016.1"/>
</dbReference>
<dbReference type="PANTHER" id="PTHR30329">
    <property type="entry name" value="STATOR ELEMENT OF FLAGELLAR MOTOR COMPLEX"/>
    <property type="match status" value="1"/>
</dbReference>